<keyword evidence="2" id="KW-1185">Reference proteome</keyword>
<dbReference type="Proteomes" id="UP001059597">
    <property type="component" value="Plasmid SNP1"/>
</dbReference>
<geneLocation type="plasmid" evidence="1 2">
    <name>SNP1</name>
</geneLocation>
<keyword evidence="1" id="KW-0614">Plasmid</keyword>
<sequence>MRSVNRILATTTSVWSDDVWVVDSTPVECGRFRETVKRSDLAGWAEYGYCTSHSRFFHQGSQREPGSQHK</sequence>
<name>A0ABM8A7V7_STRNI</name>
<accession>A0ABM8A7V7</accession>
<dbReference type="EMBL" id="AP026074">
    <property type="protein sequence ID" value="BDM74822.1"/>
    <property type="molecule type" value="Genomic_DNA"/>
</dbReference>
<reference evidence="1" key="1">
    <citation type="submission" date="2022-06" db="EMBL/GenBank/DDBJ databases">
        <title>Complete genome sequence of Streptomyces nigrescens HEK616.</title>
        <authorList>
            <person name="Asamizu S."/>
            <person name="Onaka H."/>
        </authorList>
    </citation>
    <scope>NUCLEOTIDE SEQUENCE</scope>
    <source>
        <strain evidence="1">HEK616</strain>
        <plasmid evidence="1">SNP1</plasmid>
    </source>
</reference>
<proteinExistence type="predicted"/>
<evidence type="ECO:0000313" key="1">
    <source>
        <dbReference type="EMBL" id="BDM74822.1"/>
    </source>
</evidence>
<evidence type="ECO:0008006" key="3">
    <source>
        <dbReference type="Google" id="ProtNLM"/>
    </source>
</evidence>
<protein>
    <recommendedName>
        <fullName evidence="3">Transposase</fullName>
    </recommendedName>
</protein>
<gene>
    <name evidence="1" type="ORF">HEK616_83090</name>
</gene>
<organism evidence="1 2">
    <name type="scientific">Streptomyces nigrescens</name>
    <dbReference type="NCBI Taxonomy" id="1920"/>
    <lineage>
        <taxon>Bacteria</taxon>
        <taxon>Bacillati</taxon>
        <taxon>Actinomycetota</taxon>
        <taxon>Actinomycetes</taxon>
        <taxon>Kitasatosporales</taxon>
        <taxon>Streptomycetaceae</taxon>
        <taxon>Streptomyces</taxon>
    </lineage>
</organism>
<evidence type="ECO:0000313" key="2">
    <source>
        <dbReference type="Proteomes" id="UP001059597"/>
    </source>
</evidence>